<dbReference type="PROSITE" id="PS51257">
    <property type="entry name" value="PROKAR_LIPOPROTEIN"/>
    <property type="match status" value="1"/>
</dbReference>
<evidence type="ECO:0008006" key="3">
    <source>
        <dbReference type="Google" id="ProtNLM"/>
    </source>
</evidence>
<reference evidence="1 2" key="1">
    <citation type="journal article" date="2019" name="Int. J. Syst. Evol. Microbiol.">
        <title>The Global Catalogue of Microorganisms (GCM) 10K type strain sequencing project: providing services to taxonomists for standard genome sequencing and annotation.</title>
        <authorList>
            <consortium name="The Broad Institute Genomics Platform"/>
            <consortium name="The Broad Institute Genome Sequencing Center for Infectious Disease"/>
            <person name="Wu L."/>
            <person name="Ma J."/>
        </authorList>
    </citation>
    <scope>NUCLEOTIDE SEQUENCE [LARGE SCALE GENOMIC DNA]</scope>
    <source>
        <strain evidence="1 2">JCM 16001</strain>
    </source>
</reference>
<comment type="caution">
    <text evidence="1">The sequence shown here is derived from an EMBL/GenBank/DDBJ whole genome shotgun (WGS) entry which is preliminary data.</text>
</comment>
<gene>
    <name evidence="1" type="ORF">GCM10009830_03310</name>
</gene>
<evidence type="ECO:0000313" key="2">
    <source>
        <dbReference type="Proteomes" id="UP001499851"/>
    </source>
</evidence>
<name>A0ABN2FY26_9ACTN</name>
<protein>
    <recommendedName>
        <fullName evidence="3">Lipoprotein</fullName>
    </recommendedName>
</protein>
<accession>A0ABN2FY26</accession>
<evidence type="ECO:0000313" key="1">
    <source>
        <dbReference type="EMBL" id="GAA1661475.1"/>
    </source>
</evidence>
<proteinExistence type="predicted"/>
<dbReference type="EMBL" id="BAAAQF010000002">
    <property type="protein sequence ID" value="GAA1661475.1"/>
    <property type="molecule type" value="Genomic_DNA"/>
</dbReference>
<dbReference type="Proteomes" id="UP001499851">
    <property type="component" value="Unassembled WGS sequence"/>
</dbReference>
<sequence length="234" mass="25387">MNRRGLLTILSAFAFALGGCTDMPKEAAPPEREFDNEEVYPLMEQLVADAVEALPEFPGFARRDGFLHGCPDPKGNPIEGWVTIELTYDFSTAVSETPLVREEYTDTLREAWIDAGYEITWDEASPDEDQYNLSASRSDGITLWWRVWGLTGLTIQSGCVPISGDDKYPAYLPPAGGVPLNAESDPFGNALDPSVYAAEASSDEATDEAAVQPFDNAVAAHHAPLGINPFGSQL</sequence>
<keyword evidence="2" id="KW-1185">Reference proteome</keyword>
<organism evidence="1 2">
    <name type="scientific">Glycomyces endophyticus</name>
    <dbReference type="NCBI Taxonomy" id="480996"/>
    <lineage>
        <taxon>Bacteria</taxon>
        <taxon>Bacillati</taxon>
        <taxon>Actinomycetota</taxon>
        <taxon>Actinomycetes</taxon>
        <taxon>Glycomycetales</taxon>
        <taxon>Glycomycetaceae</taxon>
        <taxon>Glycomyces</taxon>
    </lineage>
</organism>